<reference evidence="1" key="1">
    <citation type="journal article" date="2014" name="Front. Microbiol.">
        <title>High frequency of phylogenetically diverse reductive dehalogenase-homologous genes in deep subseafloor sedimentary metagenomes.</title>
        <authorList>
            <person name="Kawai M."/>
            <person name="Futagami T."/>
            <person name="Toyoda A."/>
            <person name="Takaki Y."/>
            <person name="Nishi S."/>
            <person name="Hori S."/>
            <person name="Arai W."/>
            <person name="Tsubouchi T."/>
            <person name="Morono Y."/>
            <person name="Uchiyama I."/>
            <person name="Ito T."/>
            <person name="Fujiyama A."/>
            <person name="Inagaki F."/>
            <person name="Takami H."/>
        </authorList>
    </citation>
    <scope>NUCLEOTIDE SEQUENCE</scope>
    <source>
        <strain evidence="1">Expedition CK06-06</strain>
    </source>
</reference>
<protein>
    <recommendedName>
        <fullName evidence="2">DNA replication and repair protein RecF</fullName>
    </recommendedName>
</protein>
<gene>
    <name evidence="1" type="ORF">S01H4_12330</name>
</gene>
<evidence type="ECO:0008006" key="2">
    <source>
        <dbReference type="Google" id="ProtNLM"/>
    </source>
</evidence>
<accession>X0ZXQ8</accession>
<feature type="non-terminal residue" evidence="1">
    <location>
        <position position="1"/>
    </location>
</feature>
<dbReference type="SUPFAM" id="SSF52540">
    <property type="entry name" value="P-loop containing nucleoside triphosphate hydrolases"/>
    <property type="match status" value="1"/>
</dbReference>
<proteinExistence type="predicted"/>
<dbReference type="EMBL" id="BART01005212">
    <property type="protein sequence ID" value="GAG62672.1"/>
    <property type="molecule type" value="Genomic_DNA"/>
</dbReference>
<name>X0ZXQ8_9ZZZZ</name>
<dbReference type="AlphaFoldDB" id="X0ZXQ8"/>
<dbReference type="PANTHER" id="PTHR41259:SF1">
    <property type="entry name" value="DOUBLE-STRAND BREAK REPAIR RAD50 ATPASE, PUTATIVE-RELATED"/>
    <property type="match status" value="1"/>
</dbReference>
<sequence length="114" mass="13357">IYRLTLDNDRLIVSDQYDNFSIRDLSTGAIEQVMLALRIGFTLKLLREDALFLILDDAFQHSDWQKREILINKLADIAKKGWQIIYLTMDDHIKGLFDKVSRKFEAGKYSSFEL</sequence>
<evidence type="ECO:0000313" key="1">
    <source>
        <dbReference type="EMBL" id="GAG62672.1"/>
    </source>
</evidence>
<comment type="caution">
    <text evidence="1">The sequence shown here is derived from an EMBL/GenBank/DDBJ whole genome shotgun (WGS) entry which is preliminary data.</text>
</comment>
<dbReference type="PANTHER" id="PTHR41259">
    <property type="entry name" value="DOUBLE-STRAND BREAK REPAIR RAD50 ATPASE, PUTATIVE-RELATED"/>
    <property type="match status" value="1"/>
</dbReference>
<dbReference type="Gene3D" id="3.40.50.300">
    <property type="entry name" value="P-loop containing nucleotide triphosphate hydrolases"/>
    <property type="match status" value="1"/>
</dbReference>
<dbReference type="InterPro" id="IPR027417">
    <property type="entry name" value="P-loop_NTPase"/>
</dbReference>
<organism evidence="1">
    <name type="scientific">marine sediment metagenome</name>
    <dbReference type="NCBI Taxonomy" id="412755"/>
    <lineage>
        <taxon>unclassified sequences</taxon>
        <taxon>metagenomes</taxon>
        <taxon>ecological metagenomes</taxon>
    </lineage>
</organism>